<dbReference type="EMBL" id="JWIC01000007">
    <property type="protein sequence ID" value="KID55726.1"/>
    <property type="molecule type" value="Genomic_DNA"/>
</dbReference>
<name>A0A0C1Q569_9GAMM</name>
<protein>
    <submittedName>
        <fullName evidence="2">Uncharacterized protein</fullName>
    </submittedName>
</protein>
<dbReference type="OrthoDB" id="5701613at2"/>
<organism evidence="2 3">
    <name type="scientific">Pseudoalteromonas luteoviolacea</name>
    <dbReference type="NCBI Taxonomy" id="43657"/>
    <lineage>
        <taxon>Bacteria</taxon>
        <taxon>Pseudomonadati</taxon>
        <taxon>Pseudomonadota</taxon>
        <taxon>Gammaproteobacteria</taxon>
        <taxon>Alteromonadales</taxon>
        <taxon>Pseudoalteromonadaceae</taxon>
        <taxon>Pseudoalteromonas</taxon>
    </lineage>
</organism>
<proteinExistence type="predicted"/>
<dbReference type="Proteomes" id="UP000031327">
    <property type="component" value="Unassembled WGS sequence"/>
</dbReference>
<reference evidence="2 3" key="1">
    <citation type="submission" date="2014-12" db="EMBL/GenBank/DDBJ databases">
        <title>Draft Genome Sequence of Pseudoalteromonas luteoviolacea HI1.</title>
        <authorList>
            <person name="Asahina A.Y."/>
            <person name="Hadfield M.G."/>
        </authorList>
    </citation>
    <scope>NUCLEOTIDE SEQUENCE [LARGE SCALE GENOMIC DNA]</scope>
    <source>
        <strain evidence="2 3">HI1</strain>
    </source>
</reference>
<keyword evidence="1" id="KW-0472">Membrane</keyword>
<evidence type="ECO:0000313" key="2">
    <source>
        <dbReference type="EMBL" id="KID55726.1"/>
    </source>
</evidence>
<evidence type="ECO:0000256" key="1">
    <source>
        <dbReference type="SAM" id="Phobius"/>
    </source>
</evidence>
<dbReference type="AlphaFoldDB" id="A0A0C1Q569"/>
<gene>
    <name evidence="2" type="ORF">JF50_15270</name>
</gene>
<feature type="transmembrane region" description="Helical" evidence="1">
    <location>
        <begin position="125"/>
        <end position="142"/>
    </location>
</feature>
<keyword evidence="1" id="KW-1133">Transmembrane helix</keyword>
<evidence type="ECO:0000313" key="3">
    <source>
        <dbReference type="Proteomes" id="UP000031327"/>
    </source>
</evidence>
<dbReference type="RefSeq" id="WP_039610302.1">
    <property type="nucleotide sequence ID" value="NZ_JWIC01000007.1"/>
</dbReference>
<keyword evidence="1" id="KW-0812">Transmembrane</keyword>
<accession>A0A0C1Q569</accession>
<feature type="transmembrane region" description="Helical" evidence="1">
    <location>
        <begin position="7"/>
        <end position="24"/>
    </location>
</feature>
<sequence length="307" mass="35134">MKKLKKLATFTSYLMFFLIIFIVMSKSTIDDVIYHDLQEVKLRVSLDKHRLPLADPMLNYSGDPEALASYISDINQSLKEQNSRVKLMSISNTPLLPSEGLSVEHLNAPGNRTYMLFKLNTEQNNFLLIFPLVFAILNFALLKNVSRRKHKIQVRDNIKPVIPKKVILQIDLYSKTLQLTSDKETKVQLANKPLCFYLALLEYCRAYPDASLNQNKELPDELLDLADKYFHRLISLGHTIRKRPNFSNSLEKTLSEIRAALDELLVSTPDLKAKYYPPKAHGEGSRSKLHSYALTNIVDNDIDILGK</sequence>
<comment type="caution">
    <text evidence="2">The sequence shown here is derived from an EMBL/GenBank/DDBJ whole genome shotgun (WGS) entry which is preliminary data.</text>
</comment>